<dbReference type="PANTHER" id="PTHR45982:SF1">
    <property type="entry name" value="REGULATOR OF CHROMOSOME CONDENSATION"/>
    <property type="match status" value="1"/>
</dbReference>
<gene>
    <name evidence="2" type="ORF">CBF27_01120</name>
</gene>
<dbReference type="PRINTS" id="PR00633">
    <property type="entry name" value="RCCNDNSATION"/>
</dbReference>
<dbReference type="Pfam" id="PF00415">
    <property type="entry name" value="RCC1"/>
    <property type="match status" value="2"/>
</dbReference>
<dbReference type="PANTHER" id="PTHR45982">
    <property type="entry name" value="REGULATOR OF CHROMOSOME CONDENSATION"/>
    <property type="match status" value="1"/>
</dbReference>
<keyword evidence="3" id="KW-1185">Reference proteome</keyword>
<dbReference type="EMBL" id="NGKC01000001">
    <property type="protein sequence ID" value="RSU14614.1"/>
    <property type="molecule type" value="Genomic_DNA"/>
</dbReference>
<name>A0A430B2S5_9ENTE</name>
<dbReference type="InterPro" id="IPR000408">
    <property type="entry name" value="Reg_chr_condens"/>
</dbReference>
<proteinExistence type="predicted"/>
<dbReference type="InterPro" id="IPR009091">
    <property type="entry name" value="RCC1/BLIP-II"/>
</dbReference>
<sequence>MGKSTIKHKIVTLVMPMLLFLNGAGINGLIEPTIASAESVEQSQSSEVSSSSQTIVSEENTLPAEEIVTEETNGNSSEDMTLKTTESSSSEELEKEKDKRVLPNLAPFSPGVGDNPAWTPDLQSIIKFDDAQTNYLGGIALDAAGKVWSWGYNAYGMLGTGEKVGAYAGGMRRLDYFVKNDITIRTIEAGYHTNYAIDTNGVVYAWGRGLEGQMGNGTTSVTGGTNNILPVVVSSLTGKNIVKISTGIEAASCTYAMDDQGKVYAWGYADGYRIPDKPVSGQYVSEAFEIPQLSELDILDFDLGNKHGILLDKQGRVYTWGNNSHGQLGHGTSLATHEKYPKEVEFFKDKPVVQVSASYESNLALTADGKAYQWGQIYKTSAPKNITTPEEVQIDISSAGYTPEIASVTAGRMVNYFTDTNGRVWSWGYNTYYSWGTDGPLSDKHNKYVAVATQMPKTLGDGDTQNIGVGNWPKAPVFEGYDWRETNRAFNNYKKHGQWTSIGADAVTMGLHPSIYDKKYCKTDKEPTGNSHDKVYLLDKEGNRLVYVINKGIDGKYQGNYYVSDFVPVEIEKDVDGKKVKETVKEWLYNDSWAVMRDDQKLPDNVSKQTSVPAIKESEKGWIGLAVDLENFDFTGNQLNEMPFVKSIDTYQSSTLFLDPSGNLYKTGLDGSGAVAWGWDYSVYEYGTAGNNAEYGLYNMYTYEVMFMRGAPQVFPTEVEIDAPKEKNYLSEEKEEKVSVKITINASRDEQLNLDIEPELKEAKYVVIPYDAEDENVSITEPTKEEFFAAYANEKYKKGDYIVNHPEWTDPQKVGTEPTKLEDDSVTIDDNSVVWVFTETLTYTQLQPQVARRVFDNFYTDVDVTHKGEEFQNPKQLLYQPTKENVTKLTKDDKPTLMGMPLDINGKVIGTAENPPTFNYDKVKIARFDDEKLPDHILNNVANKEALSEKLRTDMLAKYKAEYEAAGNTWNDDVEKQWNDWVDTWFDAWFETEWLVSFSKSWRWHTPQDEEKTVTLDDLSVLDDPNVTNPKVKPAVTHTFYYEKDKAWYAQVHYLGVNQEGNKIDSFTMASEEVLKGVAYKRLPPDLLAKENLIAIEFKEQPGKPPTAFPIDVSGAQELGANGEAEFTIPESAAENTELTIIYIYMPSYMHVNVRQVILEPNALLREPSYGFFIVNTAKTTDWTDIGSSRNVTANSGRELQDVKFASYKFRKENKYYGLTLGWITPQYYQYEGYIATKENVLHNAADRNPSPKIHLDYNDENSYWVTIYLKPTVTNPGNYSWDEAANKFGTIRPDLGGR</sequence>
<dbReference type="Proteomes" id="UP000286773">
    <property type="component" value="Unassembled WGS sequence"/>
</dbReference>
<accession>A0A430B2S5</accession>
<dbReference type="SUPFAM" id="SSF50985">
    <property type="entry name" value="RCC1/BLIP-II"/>
    <property type="match status" value="2"/>
</dbReference>
<evidence type="ECO:0000313" key="3">
    <source>
        <dbReference type="Proteomes" id="UP000286773"/>
    </source>
</evidence>
<dbReference type="RefSeq" id="WP_126811537.1">
    <property type="nucleotide sequence ID" value="NZ_NGKC01000001.1"/>
</dbReference>
<feature type="compositionally biased region" description="Basic and acidic residues" evidence="1">
    <location>
        <begin position="92"/>
        <end position="101"/>
    </location>
</feature>
<evidence type="ECO:0000256" key="1">
    <source>
        <dbReference type="SAM" id="MobiDB-lite"/>
    </source>
</evidence>
<evidence type="ECO:0000313" key="2">
    <source>
        <dbReference type="EMBL" id="RSU14614.1"/>
    </source>
</evidence>
<dbReference type="PROSITE" id="PS50012">
    <property type="entry name" value="RCC1_3"/>
    <property type="match status" value="3"/>
</dbReference>
<dbReference type="InterPro" id="IPR051553">
    <property type="entry name" value="Ran_GTPase-activating"/>
</dbReference>
<protein>
    <submittedName>
        <fullName evidence="2">Uncharacterized protein</fullName>
    </submittedName>
</protein>
<dbReference type="OrthoDB" id="2056845at2"/>
<feature type="compositionally biased region" description="Polar residues" evidence="1">
    <location>
        <begin position="70"/>
        <end position="79"/>
    </location>
</feature>
<comment type="caution">
    <text evidence="2">The sequence shown here is derived from an EMBL/GenBank/DDBJ whole genome shotgun (WGS) entry which is preliminary data.</text>
</comment>
<dbReference type="Gene3D" id="2.130.10.30">
    <property type="entry name" value="Regulator of chromosome condensation 1/beta-lactamase-inhibitor protein II"/>
    <property type="match status" value="2"/>
</dbReference>
<feature type="region of interest" description="Disordered" evidence="1">
    <location>
        <begin position="41"/>
        <end position="108"/>
    </location>
</feature>
<feature type="compositionally biased region" description="Low complexity" evidence="1">
    <location>
        <begin position="41"/>
        <end position="59"/>
    </location>
</feature>
<organism evidence="2 3">
    <name type="scientific">Vagococcus acidifermentans</name>
    <dbReference type="NCBI Taxonomy" id="564710"/>
    <lineage>
        <taxon>Bacteria</taxon>
        <taxon>Bacillati</taxon>
        <taxon>Bacillota</taxon>
        <taxon>Bacilli</taxon>
        <taxon>Lactobacillales</taxon>
        <taxon>Enterococcaceae</taxon>
        <taxon>Vagococcus</taxon>
    </lineage>
</organism>
<reference evidence="2 3" key="1">
    <citation type="submission" date="2017-05" db="EMBL/GenBank/DDBJ databases">
        <title>Vagococcus spp. assemblies.</title>
        <authorList>
            <person name="Gulvik C.A."/>
        </authorList>
    </citation>
    <scope>NUCLEOTIDE SEQUENCE [LARGE SCALE GENOMIC DNA]</scope>
    <source>
        <strain evidence="2 3">LMG 24798</strain>
    </source>
</reference>